<dbReference type="GO" id="GO:0008168">
    <property type="term" value="F:methyltransferase activity"/>
    <property type="evidence" value="ECO:0007669"/>
    <property type="project" value="UniProtKB-KW"/>
</dbReference>
<dbReference type="RefSeq" id="WP_269927214.1">
    <property type="nucleotide sequence ID" value="NZ_JAMKBJ010000013.1"/>
</dbReference>
<accession>A0A9X3RE16</accession>
<dbReference type="AlphaFoldDB" id="A0A9X3RE16"/>
<sequence>MKDDLEFDMEMAREYDKGIRRALPTYDALFRMVQSFLRANVEDSANVLVIGAGGGNEIVTFGTANPTWTFSGVDPSEAMLEVALQKAKNEGIEERVSIHIGTIEEIEFNETFDAATCLLVLHFVETIEEKLSLLKTVRERLKPGSPFVLVSMFGDQSHPEFDERMNLWKSIWLDLTDLTQEDVEAMEESVRELSFIPASQIEELLQQAGFERVTQFFSTTLFGGWIAHSKK</sequence>
<dbReference type="PANTHER" id="PTHR43861">
    <property type="entry name" value="TRANS-ACONITATE 2-METHYLTRANSFERASE-RELATED"/>
    <property type="match status" value="1"/>
</dbReference>
<dbReference type="Proteomes" id="UP001152173">
    <property type="component" value="Unassembled WGS sequence"/>
</dbReference>
<reference evidence="2" key="1">
    <citation type="submission" date="2022-05" db="EMBL/GenBank/DDBJ databases">
        <authorList>
            <person name="Colautti A."/>
            <person name="Iacumin L."/>
        </authorList>
    </citation>
    <scope>NUCLEOTIDE SEQUENCE</scope>
    <source>
        <strain evidence="2">SK 55</strain>
    </source>
</reference>
<dbReference type="CDD" id="cd02440">
    <property type="entry name" value="AdoMet_MTases"/>
    <property type="match status" value="1"/>
</dbReference>
<dbReference type="SUPFAM" id="SSF53335">
    <property type="entry name" value="S-adenosyl-L-methionine-dependent methyltransferases"/>
    <property type="match status" value="1"/>
</dbReference>
<dbReference type="Gene3D" id="3.40.50.150">
    <property type="entry name" value="Vaccinia Virus protein VP39"/>
    <property type="match status" value="1"/>
</dbReference>
<protein>
    <submittedName>
        <fullName evidence="2">Class I SAM-dependent methyltransferase</fullName>
    </submittedName>
</protein>
<keyword evidence="2" id="KW-0808">Transferase</keyword>
<dbReference type="EMBL" id="JAMKBJ010000013">
    <property type="protein sequence ID" value="MCZ8538141.1"/>
    <property type="molecule type" value="Genomic_DNA"/>
</dbReference>
<evidence type="ECO:0000313" key="2">
    <source>
        <dbReference type="EMBL" id="MCZ8538141.1"/>
    </source>
</evidence>
<dbReference type="Pfam" id="PF08242">
    <property type="entry name" value="Methyltransf_12"/>
    <property type="match status" value="1"/>
</dbReference>
<dbReference type="GO" id="GO:0032259">
    <property type="term" value="P:methylation"/>
    <property type="evidence" value="ECO:0007669"/>
    <property type="project" value="UniProtKB-KW"/>
</dbReference>
<proteinExistence type="predicted"/>
<keyword evidence="2" id="KW-0489">Methyltransferase</keyword>
<name>A0A9X3RE16_9BACL</name>
<organism evidence="2 3">
    <name type="scientific">Paenisporosarcina quisquiliarum</name>
    <dbReference type="NCBI Taxonomy" id="365346"/>
    <lineage>
        <taxon>Bacteria</taxon>
        <taxon>Bacillati</taxon>
        <taxon>Bacillota</taxon>
        <taxon>Bacilli</taxon>
        <taxon>Bacillales</taxon>
        <taxon>Caryophanaceae</taxon>
        <taxon>Paenisporosarcina</taxon>
    </lineage>
</organism>
<gene>
    <name evidence="2" type="ORF">M9R32_13170</name>
</gene>
<feature type="domain" description="Methyltransferase type 12" evidence="1">
    <location>
        <begin position="48"/>
        <end position="145"/>
    </location>
</feature>
<keyword evidence="3" id="KW-1185">Reference proteome</keyword>
<evidence type="ECO:0000313" key="3">
    <source>
        <dbReference type="Proteomes" id="UP001152173"/>
    </source>
</evidence>
<comment type="caution">
    <text evidence="2">The sequence shown here is derived from an EMBL/GenBank/DDBJ whole genome shotgun (WGS) entry which is preliminary data.</text>
</comment>
<dbReference type="InterPro" id="IPR013217">
    <property type="entry name" value="Methyltransf_12"/>
</dbReference>
<dbReference type="InterPro" id="IPR029063">
    <property type="entry name" value="SAM-dependent_MTases_sf"/>
</dbReference>
<evidence type="ECO:0000259" key="1">
    <source>
        <dbReference type="Pfam" id="PF08242"/>
    </source>
</evidence>